<dbReference type="SUPFAM" id="SSF101478">
    <property type="entry name" value="ADP-ribosylglycohydrolase"/>
    <property type="match status" value="1"/>
</dbReference>
<keyword evidence="5" id="KW-1185">Reference proteome</keyword>
<dbReference type="GO" id="GO:0016787">
    <property type="term" value="F:hydrolase activity"/>
    <property type="evidence" value="ECO:0007669"/>
    <property type="project" value="UniProtKB-KW"/>
</dbReference>
<feature type="binding site" evidence="3">
    <location>
        <position position="265"/>
    </location>
    <ligand>
        <name>Mg(2+)</name>
        <dbReference type="ChEBI" id="CHEBI:18420"/>
        <label>1</label>
    </ligand>
</feature>
<feature type="binding site" evidence="3">
    <location>
        <position position="53"/>
    </location>
    <ligand>
        <name>Mg(2+)</name>
        <dbReference type="ChEBI" id="CHEBI:18420"/>
        <label>1</label>
    </ligand>
</feature>
<feature type="binding site" evidence="3">
    <location>
        <position position="268"/>
    </location>
    <ligand>
        <name>Mg(2+)</name>
        <dbReference type="ChEBI" id="CHEBI:18420"/>
        <label>1</label>
    </ligand>
</feature>
<dbReference type="EMBL" id="VSDQ01000577">
    <property type="protein sequence ID" value="TYA78798.1"/>
    <property type="molecule type" value="Genomic_DNA"/>
</dbReference>
<proteinExistence type="inferred from homology"/>
<dbReference type="InterPro" id="IPR050792">
    <property type="entry name" value="ADP-ribosylglycohydrolase"/>
</dbReference>
<dbReference type="Proteomes" id="UP000323930">
    <property type="component" value="Unassembled WGS sequence"/>
</dbReference>
<evidence type="ECO:0000256" key="1">
    <source>
        <dbReference type="ARBA" id="ARBA00010702"/>
    </source>
</evidence>
<dbReference type="InterPro" id="IPR036705">
    <property type="entry name" value="Ribosyl_crysJ1_sf"/>
</dbReference>
<keyword evidence="3" id="KW-0479">Metal-binding</keyword>
<dbReference type="PANTHER" id="PTHR16222:SF24">
    <property type="entry name" value="ADP-RIBOSYLHYDROLASE ARH3"/>
    <property type="match status" value="1"/>
</dbReference>
<keyword evidence="2 4" id="KW-0378">Hydrolase</keyword>
<feature type="binding site" evidence="3">
    <location>
        <position position="54"/>
    </location>
    <ligand>
        <name>Mg(2+)</name>
        <dbReference type="ChEBI" id="CHEBI:18420"/>
        <label>1</label>
    </ligand>
</feature>
<reference evidence="4 5" key="1">
    <citation type="submission" date="2019-08" db="EMBL/GenBank/DDBJ databases">
        <title>Seonamhaeicola sediminis sp. nov., isolated from marine sediment.</title>
        <authorList>
            <person name="Cao W.R."/>
        </authorList>
    </citation>
    <scope>NUCLEOTIDE SEQUENCE [LARGE SCALE GENOMIC DNA]</scope>
    <source>
        <strain evidence="4 5">B011</strain>
    </source>
</reference>
<comment type="similarity">
    <text evidence="1">Belongs to the ADP-ribosylglycohydrolase family.</text>
</comment>
<name>A0A5D0I5Y0_9FLAO</name>
<organism evidence="4 5">
    <name type="scientific">Seonamhaeicola marinus</name>
    <dbReference type="NCBI Taxonomy" id="1912246"/>
    <lineage>
        <taxon>Bacteria</taxon>
        <taxon>Pseudomonadati</taxon>
        <taxon>Bacteroidota</taxon>
        <taxon>Flavobacteriia</taxon>
        <taxon>Flavobacteriales</taxon>
        <taxon>Flavobacteriaceae</taxon>
    </lineage>
</organism>
<protein>
    <submittedName>
        <fullName evidence="4">ADP-ribosylglycohydrolase family protein</fullName>
    </submittedName>
</protein>
<keyword evidence="3" id="KW-0460">Magnesium</keyword>
<gene>
    <name evidence="4" type="ORF">FUA24_09660</name>
</gene>
<dbReference type="Gene3D" id="1.10.4080.10">
    <property type="entry name" value="ADP-ribosylation/Crystallin J1"/>
    <property type="match status" value="1"/>
</dbReference>
<sequence>MLEKIQGGIIGVAVGDALGVPVEFKSREYLKANPIRDLIGYGSWNQPPGTWSDDTSLTLCLLEGLIEDFDIENIGSLFVKWYKEGYWGAHNKVFDIGGSTRYALDRIFKGESAKFSGSLFEEENGNGSLMRTLPLIYFLKDIKEINELYKVIKDVSSITHAHFRSCFSCFVYCVLGIRMLQGDSKNVAYKNMQSDVERLVASNSFNAKELKLFDRILRNNIWEYKEEEIQSSGYVLDALEASLWCLYTSNSYEEAVLKAVNLGRDTDTTGAITGGLAGLYYGFESIPEVWKFRIARYDDIESLILKFKIKLEKNENNNSI</sequence>
<evidence type="ECO:0000256" key="2">
    <source>
        <dbReference type="ARBA" id="ARBA00022801"/>
    </source>
</evidence>
<feature type="binding site" evidence="3">
    <location>
        <position position="267"/>
    </location>
    <ligand>
        <name>Mg(2+)</name>
        <dbReference type="ChEBI" id="CHEBI:18420"/>
        <label>1</label>
    </ligand>
</feature>
<comment type="caution">
    <text evidence="4">The sequence shown here is derived from an EMBL/GenBank/DDBJ whole genome shotgun (WGS) entry which is preliminary data.</text>
</comment>
<comment type="cofactor">
    <cofactor evidence="3">
        <name>Mg(2+)</name>
        <dbReference type="ChEBI" id="CHEBI:18420"/>
    </cofactor>
    <text evidence="3">Binds 2 magnesium ions per subunit.</text>
</comment>
<evidence type="ECO:0000313" key="4">
    <source>
        <dbReference type="EMBL" id="TYA78798.1"/>
    </source>
</evidence>
<dbReference type="GO" id="GO:0046872">
    <property type="term" value="F:metal ion binding"/>
    <property type="evidence" value="ECO:0007669"/>
    <property type="project" value="UniProtKB-KW"/>
</dbReference>
<dbReference type="PANTHER" id="PTHR16222">
    <property type="entry name" value="ADP-RIBOSYLGLYCOHYDROLASE"/>
    <property type="match status" value="1"/>
</dbReference>
<dbReference type="OrthoDB" id="9798107at2"/>
<dbReference type="Pfam" id="PF03747">
    <property type="entry name" value="ADP_ribosyl_GH"/>
    <property type="match status" value="1"/>
</dbReference>
<feature type="binding site" evidence="3">
    <location>
        <position position="52"/>
    </location>
    <ligand>
        <name>Mg(2+)</name>
        <dbReference type="ChEBI" id="CHEBI:18420"/>
        <label>1</label>
    </ligand>
</feature>
<evidence type="ECO:0000313" key="5">
    <source>
        <dbReference type="Proteomes" id="UP000323930"/>
    </source>
</evidence>
<accession>A0A5D0I5Y0</accession>
<dbReference type="InterPro" id="IPR005502">
    <property type="entry name" value="Ribosyl_crysJ1"/>
</dbReference>
<evidence type="ECO:0000256" key="3">
    <source>
        <dbReference type="PIRSR" id="PIRSR605502-1"/>
    </source>
</evidence>
<dbReference type="AlphaFoldDB" id="A0A5D0I5Y0"/>